<comment type="caution">
    <text evidence="2">The sequence shown here is derived from an EMBL/GenBank/DDBJ whole genome shotgun (WGS) entry which is preliminary data.</text>
</comment>
<dbReference type="AlphaFoldDB" id="H5TIK3"/>
<dbReference type="Proteomes" id="UP000005038">
    <property type="component" value="Unassembled WGS sequence"/>
</dbReference>
<proteinExistence type="predicted"/>
<evidence type="ECO:0000256" key="1">
    <source>
        <dbReference type="SAM" id="Phobius"/>
    </source>
</evidence>
<dbReference type="EMBL" id="BAFB01000062">
    <property type="protein sequence ID" value="GAB33311.1"/>
    <property type="molecule type" value="Genomic_DNA"/>
</dbReference>
<gene>
    <name evidence="2" type="ORF">GOOTI_062_00040</name>
</gene>
<keyword evidence="1" id="KW-0472">Membrane</keyword>
<sequence>MHMTILVVGAVMTLLLAAPAMRGGLRRAWLLAALSVVPTFLLYMAFRADGNERAYLFPVAVMAAIITWKACKHLVAMVTATPVAAINTTDPAGDEHWATT</sequence>
<evidence type="ECO:0000313" key="2">
    <source>
        <dbReference type="EMBL" id="GAB33311.1"/>
    </source>
</evidence>
<reference evidence="2" key="1">
    <citation type="submission" date="2012-02" db="EMBL/GenBank/DDBJ databases">
        <title>Whole genome shotgun sequence of Gordonia otitidis NBRC 100426.</title>
        <authorList>
            <person name="Yoshida I."/>
            <person name="Hosoyama A."/>
            <person name="Tsuchikane K."/>
            <person name="Katsumata H."/>
            <person name="Yamazaki S."/>
            <person name="Fujita N."/>
        </authorList>
    </citation>
    <scope>NUCLEOTIDE SEQUENCE [LARGE SCALE GENOMIC DNA]</scope>
    <source>
        <strain evidence="2">NBRC 100426</strain>
    </source>
</reference>
<keyword evidence="3" id="KW-1185">Reference proteome</keyword>
<accession>H5TIK3</accession>
<name>H5TIK3_GORO1</name>
<evidence type="ECO:0000313" key="3">
    <source>
        <dbReference type="Proteomes" id="UP000005038"/>
    </source>
</evidence>
<protein>
    <submittedName>
        <fullName evidence="2">Uncharacterized protein</fullName>
    </submittedName>
</protein>
<feature type="transmembrane region" description="Helical" evidence="1">
    <location>
        <begin position="27"/>
        <end position="46"/>
    </location>
</feature>
<keyword evidence="1" id="KW-0812">Transmembrane</keyword>
<keyword evidence="1" id="KW-1133">Transmembrane helix</keyword>
<organism evidence="2 3">
    <name type="scientific">Gordonia otitidis (strain DSM 44809 / CCUG 52243 / JCM 12355 / NBRC 100426 / IFM 10032)</name>
    <dbReference type="NCBI Taxonomy" id="1108044"/>
    <lineage>
        <taxon>Bacteria</taxon>
        <taxon>Bacillati</taxon>
        <taxon>Actinomycetota</taxon>
        <taxon>Actinomycetes</taxon>
        <taxon>Mycobacteriales</taxon>
        <taxon>Gordoniaceae</taxon>
        <taxon>Gordonia</taxon>
    </lineage>
</organism>